<dbReference type="Pfam" id="PF01075">
    <property type="entry name" value="Glyco_transf_9"/>
    <property type="match status" value="1"/>
</dbReference>
<name>A0ABU9E7A7_9BACT</name>
<comment type="catalytic activity">
    <reaction evidence="5">
        <text>an L-alpha-D-Hep-(1-&gt;5)-[alpha-Kdo-(2-&gt;4)]-alpha-Kdo-(2-&gt;6)-lipid A + ADP-L-glycero-beta-D-manno-heptose = an L-alpha-D-Hep-(1-&gt;3)-L-alpha-D-Hep-(1-&gt;5)-[alpha-Kdo-(2-&gt;4)]-alpha-Kdo-(2-&gt;6)-lipid A + ADP + H(+)</text>
        <dbReference type="Rhea" id="RHEA:74071"/>
        <dbReference type="ChEBI" id="CHEBI:15378"/>
        <dbReference type="ChEBI" id="CHEBI:61506"/>
        <dbReference type="ChEBI" id="CHEBI:193068"/>
        <dbReference type="ChEBI" id="CHEBI:193069"/>
        <dbReference type="ChEBI" id="CHEBI:456216"/>
        <dbReference type="EC" id="2.4.99.24"/>
    </reaction>
</comment>
<evidence type="ECO:0000256" key="5">
    <source>
        <dbReference type="ARBA" id="ARBA00047503"/>
    </source>
</evidence>
<keyword evidence="1" id="KW-0328">Glycosyltransferase</keyword>
<comment type="caution">
    <text evidence="6">The sequence shown here is derived from an EMBL/GenBank/DDBJ whole genome shotgun (WGS) entry which is preliminary data.</text>
</comment>
<comment type="similarity">
    <text evidence="3">Belongs to the glycosyltransferase 9 family.</text>
</comment>
<evidence type="ECO:0000313" key="6">
    <source>
        <dbReference type="EMBL" id="MEK9500606.1"/>
    </source>
</evidence>
<keyword evidence="2" id="KW-0808">Transferase</keyword>
<dbReference type="InterPro" id="IPR011910">
    <property type="entry name" value="RfaF"/>
</dbReference>
<proteinExistence type="inferred from homology"/>
<evidence type="ECO:0000256" key="4">
    <source>
        <dbReference type="ARBA" id="ARBA00044042"/>
    </source>
</evidence>
<accession>A0ABU9E7A7</accession>
<sequence>MKRDGGILVVGPAWVGDMVMCQSLFVTLRRRHPDARIDVLAPDWTRPLLERMPEVTEALPLQVEHGRLRPLAQWQAVREVRRRGYRQAIVTRRSLKSALVPFLAGIPQRTGILGENRHWLINDVRAVNGESHRWAVERLAVLGMEPGAAPGLDGVPWPKLVANAEAGAEAERRLGADGTGSVVGLAPGAAYGPAKRWPQAHWEQLAAALTRSGRRVWVFGAAGERDEGEAIAAAGGAGATSLCGRTSLGEVADLMARCEAVVSNDSGLMHVAAAAGPRVIALFGSTSPANTPPLDRRARVIYRALECSPCYARTCPLGHLRCLTEITVDEVLEHLEEGAQASGERQ</sequence>
<dbReference type="PANTHER" id="PTHR30160:SF7">
    <property type="entry name" value="ADP-HEPTOSE--LPS HEPTOSYLTRANSFERASE 2"/>
    <property type="match status" value="1"/>
</dbReference>
<dbReference type="SUPFAM" id="SSF53756">
    <property type="entry name" value="UDP-Glycosyltransferase/glycogen phosphorylase"/>
    <property type="match status" value="1"/>
</dbReference>
<dbReference type="NCBIfam" id="TIGR02195">
    <property type="entry name" value="heptsyl_trn_II"/>
    <property type="match status" value="1"/>
</dbReference>
<reference evidence="6 7" key="1">
    <citation type="submission" date="2024-02" db="EMBL/GenBank/DDBJ databases">
        <title>A novel Gemmatimonadota bacterium.</title>
        <authorList>
            <person name="Du Z.-J."/>
            <person name="Ye Y.-Q."/>
        </authorList>
    </citation>
    <scope>NUCLEOTIDE SEQUENCE [LARGE SCALE GENOMIC DNA]</scope>
    <source>
        <strain evidence="6 7">DH-20</strain>
    </source>
</reference>
<dbReference type="Gene3D" id="3.40.50.2000">
    <property type="entry name" value="Glycogen Phosphorylase B"/>
    <property type="match status" value="2"/>
</dbReference>
<dbReference type="PANTHER" id="PTHR30160">
    <property type="entry name" value="TETRAACYLDISACCHARIDE 4'-KINASE-RELATED"/>
    <property type="match status" value="1"/>
</dbReference>
<dbReference type="InterPro" id="IPR051199">
    <property type="entry name" value="LPS_LOS_Heptosyltrfase"/>
</dbReference>
<dbReference type="EC" id="2.4.99.24" evidence="4"/>
<dbReference type="Proteomes" id="UP001484239">
    <property type="component" value="Unassembled WGS sequence"/>
</dbReference>
<dbReference type="CDD" id="cd03789">
    <property type="entry name" value="GT9_LPS_heptosyltransferase"/>
    <property type="match status" value="1"/>
</dbReference>
<dbReference type="RefSeq" id="WP_405284424.1">
    <property type="nucleotide sequence ID" value="NZ_CP144380.1"/>
</dbReference>
<evidence type="ECO:0000313" key="7">
    <source>
        <dbReference type="Proteomes" id="UP001484239"/>
    </source>
</evidence>
<evidence type="ECO:0000256" key="3">
    <source>
        <dbReference type="ARBA" id="ARBA00043995"/>
    </source>
</evidence>
<keyword evidence="7" id="KW-1185">Reference proteome</keyword>
<gene>
    <name evidence="6" type="primary">waaF</name>
    <name evidence="6" type="ORF">WI372_06425</name>
</gene>
<evidence type="ECO:0000256" key="2">
    <source>
        <dbReference type="ARBA" id="ARBA00022679"/>
    </source>
</evidence>
<organism evidence="6 7">
    <name type="scientific">Gaopeijia maritima</name>
    <dbReference type="NCBI Taxonomy" id="3119007"/>
    <lineage>
        <taxon>Bacteria</taxon>
        <taxon>Pseudomonadati</taxon>
        <taxon>Gemmatimonadota</taxon>
        <taxon>Longimicrobiia</taxon>
        <taxon>Gaopeijiales</taxon>
        <taxon>Gaopeijiaceae</taxon>
        <taxon>Gaopeijia</taxon>
    </lineage>
</organism>
<evidence type="ECO:0000256" key="1">
    <source>
        <dbReference type="ARBA" id="ARBA00022676"/>
    </source>
</evidence>
<protein>
    <recommendedName>
        <fullName evidence="4">lipopolysaccharide heptosyltransferase II</fullName>
        <ecNumber evidence="4">2.4.99.24</ecNumber>
    </recommendedName>
</protein>
<dbReference type="EMBL" id="JBBHLI010000003">
    <property type="protein sequence ID" value="MEK9500606.1"/>
    <property type="molecule type" value="Genomic_DNA"/>
</dbReference>
<dbReference type="InterPro" id="IPR002201">
    <property type="entry name" value="Glyco_trans_9"/>
</dbReference>